<dbReference type="PANTHER" id="PTHR12837:SF0">
    <property type="entry name" value="POLY(ADP-RIBOSE) GLYCOHYDROLASE"/>
    <property type="match status" value="1"/>
</dbReference>
<dbReference type="Pfam" id="PF20811">
    <property type="entry name" value="PARG_cat_N"/>
    <property type="match status" value="1"/>
</dbReference>
<feature type="domain" description="PARG helical" evidence="6">
    <location>
        <begin position="56"/>
        <end position="158"/>
    </location>
</feature>
<name>A0ABQ8XYV7_9EUKA</name>
<protein>
    <recommendedName>
        <fullName evidence="2">poly(ADP-ribose) glycohydrolase</fullName>
        <ecNumber evidence="2">3.2.1.143</ecNumber>
    </recommendedName>
</protein>
<evidence type="ECO:0000256" key="2">
    <source>
        <dbReference type="ARBA" id="ARBA00012255"/>
    </source>
</evidence>
<comment type="caution">
    <text evidence="7">The sequence shown here is derived from an EMBL/GenBank/DDBJ whole genome shotgun (WGS) entry which is preliminary data.</text>
</comment>
<accession>A0ABQ8XYV7</accession>
<sequence>MSEYELPSKNKFLWKRIQKRLTKQYLNCNQLENLLEKFLGDFKEAKCIGIYFKEQLNEEEKNLFFQQTLPFMQQCALLMPKLFPTHTIKRLVCGKAQSITFTRQQICCLLCHMFFCTLQVMKPEMKYWCTFEPWITCNGYKPVISYFHSLFNYFYRCSKLDFLEINQDLDEKDKQGNKQEKEKEEEKENDNEKEKEEEKGKENEKEKEKEEEKENEKEEKEEEKKNEKVKFQRNVIKPEEQPSWLTSELELIPIHLIETGIIGKNNEQIQVEFANKDIGFGISGTQEEIVFGMNIELCISMLICDTMKSNEAILIQNSWVTGVYKGYGLNVEFIKQPKIDPNNKNRMICAIDALELEYFEDYRIISQQLQKKNILRELNKAYCGFAPNNLINHEVATGHWGCGAFGGDKEIKAIIQYMAASQCQASKINYYCFSDNSFIEKFQKVLQIFKNESINKVSQLWVLLRKFHELFKNNHQNNSFFDMLIEKKLL</sequence>
<gene>
    <name evidence="7" type="ORF">M0813_26570</name>
</gene>
<organism evidence="7 8">
    <name type="scientific">Anaeramoeba flamelloides</name>
    <dbReference type="NCBI Taxonomy" id="1746091"/>
    <lineage>
        <taxon>Eukaryota</taxon>
        <taxon>Metamonada</taxon>
        <taxon>Anaeramoebidae</taxon>
        <taxon>Anaeramoeba</taxon>
    </lineage>
</organism>
<reference evidence="7" key="1">
    <citation type="submission" date="2022-08" db="EMBL/GenBank/DDBJ databases">
        <title>Novel sulfate-reducing endosymbionts in the free-living metamonad Anaeramoeba.</title>
        <authorList>
            <person name="Jerlstrom-Hultqvist J."/>
            <person name="Cepicka I."/>
            <person name="Gallot-Lavallee L."/>
            <person name="Salas-Leiva D."/>
            <person name="Curtis B.A."/>
            <person name="Zahonova K."/>
            <person name="Pipaliya S."/>
            <person name="Dacks J."/>
            <person name="Roger A.J."/>
        </authorList>
    </citation>
    <scope>NUCLEOTIDE SEQUENCE</scope>
    <source>
        <strain evidence="7">Schooner1</strain>
    </source>
</reference>
<dbReference type="EMBL" id="JAOAOG010000237">
    <property type="protein sequence ID" value="KAJ6237777.1"/>
    <property type="molecule type" value="Genomic_DNA"/>
</dbReference>
<dbReference type="Pfam" id="PF05028">
    <property type="entry name" value="PARG_cat_C"/>
    <property type="match status" value="1"/>
</dbReference>
<dbReference type="InterPro" id="IPR007724">
    <property type="entry name" value="Poly_GlycHdrlase"/>
</dbReference>
<comment type="similarity">
    <text evidence="1">Belongs to the poly(ADP-ribose) glycohydrolase family.</text>
</comment>
<dbReference type="InterPro" id="IPR048362">
    <property type="entry name" value="PARG_helical"/>
</dbReference>
<evidence type="ECO:0000256" key="4">
    <source>
        <dbReference type="SAM" id="MobiDB-lite"/>
    </source>
</evidence>
<evidence type="ECO:0000313" key="8">
    <source>
        <dbReference type="Proteomes" id="UP001150062"/>
    </source>
</evidence>
<evidence type="ECO:0000256" key="1">
    <source>
        <dbReference type="ARBA" id="ARBA00009545"/>
    </source>
</evidence>
<proteinExistence type="inferred from homology"/>
<dbReference type="InterPro" id="IPR046372">
    <property type="entry name" value="PARG_cat_C"/>
</dbReference>
<evidence type="ECO:0000256" key="3">
    <source>
        <dbReference type="ARBA" id="ARBA00022801"/>
    </source>
</evidence>
<dbReference type="PANTHER" id="PTHR12837">
    <property type="entry name" value="POLY ADP-RIBOSE GLYCOHYDROLASE"/>
    <property type="match status" value="1"/>
</dbReference>
<dbReference type="Proteomes" id="UP001150062">
    <property type="component" value="Unassembled WGS sequence"/>
</dbReference>
<evidence type="ECO:0000313" key="7">
    <source>
        <dbReference type="EMBL" id="KAJ6237777.1"/>
    </source>
</evidence>
<feature type="domain" description="PARG catalytic Macro" evidence="5">
    <location>
        <begin position="242"/>
        <end position="437"/>
    </location>
</feature>
<feature type="region of interest" description="Disordered" evidence="4">
    <location>
        <begin position="173"/>
        <end position="228"/>
    </location>
</feature>
<evidence type="ECO:0000259" key="5">
    <source>
        <dbReference type="Pfam" id="PF05028"/>
    </source>
</evidence>
<keyword evidence="3" id="KW-0378">Hydrolase</keyword>
<dbReference type="EC" id="3.2.1.143" evidence="2"/>
<keyword evidence="8" id="KW-1185">Reference proteome</keyword>
<evidence type="ECO:0000259" key="6">
    <source>
        <dbReference type="Pfam" id="PF20811"/>
    </source>
</evidence>